<feature type="transmembrane region" description="Helical" evidence="1">
    <location>
        <begin position="45"/>
        <end position="65"/>
    </location>
</feature>
<name>A0A844GQJ7_9FIRM</name>
<reference evidence="2 3" key="1">
    <citation type="submission" date="2019-11" db="EMBL/GenBank/DDBJ databases">
        <title>Draft genome sequence of Blautia luti DSM 14534T, isolated from human stool.</title>
        <authorList>
            <person name="Ortiz R."/>
            <person name="Melis-Arcos F."/>
            <person name="Covarrubias P."/>
            <person name="Cardenas J.P."/>
            <person name="Perez-Donoso J."/>
            <person name="Almonacid D."/>
        </authorList>
    </citation>
    <scope>NUCLEOTIDE SEQUENCE [LARGE SCALE GENOMIC DNA]</scope>
    <source>
        <strain evidence="2 3">DSM 14534</strain>
    </source>
</reference>
<feature type="transmembrane region" description="Helical" evidence="1">
    <location>
        <begin position="102"/>
        <end position="125"/>
    </location>
</feature>
<feature type="transmembrane region" description="Helical" evidence="1">
    <location>
        <begin position="77"/>
        <end position="96"/>
    </location>
</feature>
<dbReference type="EMBL" id="WMBC01000012">
    <property type="protein sequence ID" value="MTD62224.1"/>
    <property type="molecule type" value="Genomic_DNA"/>
</dbReference>
<evidence type="ECO:0008006" key="4">
    <source>
        <dbReference type="Google" id="ProtNLM"/>
    </source>
</evidence>
<accession>A0A844GQJ7</accession>
<evidence type="ECO:0000256" key="1">
    <source>
        <dbReference type="SAM" id="Phobius"/>
    </source>
</evidence>
<dbReference type="Proteomes" id="UP000437824">
    <property type="component" value="Unassembled WGS sequence"/>
</dbReference>
<keyword evidence="1" id="KW-1133">Transmembrane helix</keyword>
<dbReference type="AlphaFoldDB" id="A0A844GQJ7"/>
<evidence type="ECO:0000313" key="2">
    <source>
        <dbReference type="EMBL" id="MTD62224.1"/>
    </source>
</evidence>
<sequence>MIYISIMMISESISGSLILSLYALLHGEAAYNIYHTLSTTWELLLMTTLTFLIALLIISKVVPLLKKYSHSIHLTTLAELVFPAQVSSLITGLILYKENSPWYGWLIFLYWLIEFLCYFIVLRAFRNIYAREKEHELLVQQMDFTRKQMEFSQEMEKEYRSVRKWNHDMENHLFSLNYLINTKKYDEAEKYLESLLSDLPPEKRNL</sequence>
<organism evidence="2 3">
    <name type="scientific">Blautia luti DSM 14534 = JCM 17040</name>
    <dbReference type="NCBI Taxonomy" id="649762"/>
    <lineage>
        <taxon>Bacteria</taxon>
        <taxon>Bacillati</taxon>
        <taxon>Bacillota</taxon>
        <taxon>Clostridia</taxon>
        <taxon>Lachnospirales</taxon>
        <taxon>Lachnospiraceae</taxon>
        <taxon>Blautia</taxon>
    </lineage>
</organism>
<dbReference type="RefSeq" id="WP_154780764.1">
    <property type="nucleotide sequence ID" value="NZ_WMBC01000012.1"/>
</dbReference>
<gene>
    <name evidence="2" type="ORF">GKZ57_13485</name>
</gene>
<keyword evidence="1" id="KW-0472">Membrane</keyword>
<protein>
    <recommendedName>
        <fullName evidence="4">SpoOB alpha-helical domain-containing protein</fullName>
    </recommendedName>
</protein>
<evidence type="ECO:0000313" key="3">
    <source>
        <dbReference type="Proteomes" id="UP000437824"/>
    </source>
</evidence>
<proteinExistence type="predicted"/>
<comment type="caution">
    <text evidence="2">The sequence shown here is derived from an EMBL/GenBank/DDBJ whole genome shotgun (WGS) entry which is preliminary data.</text>
</comment>
<keyword evidence="1" id="KW-0812">Transmembrane</keyword>